<evidence type="ECO:0000256" key="6">
    <source>
        <dbReference type="ARBA" id="ARBA00033356"/>
    </source>
</evidence>
<proteinExistence type="predicted"/>
<sequence>MTSDEHQQWPPFEVLLSAQQTALEATTDVVRKATVAQDRIQDAASAGVGQTPSEVVYTENKLELLRYESLTENQHQIPILIVYALINRPYILDLQADRSIVRRLLEAGHDVYLIDWHEPSHLDQRLGLQDYVNRYIDNCIDEIRKRSDQDAVNVLGYCMGGTMSAIYAALHPEKVNALALMATGLYFDDTGGVLELWGDEDYYDPRTVTDTFGNVPGEFLATGFDMMDPVANNITKYAQLSDRLENEDFVQNFARMEQWLSDSVDVAGAVYAEFLKEIYQDNLLYKNELTIDGEHVDVTNIDMPLLQIVGEYDVLVPPTASKPFNDAVGTADASTIEYPSGHVGLAMSNGAHRDLWPEVAEWFLEQSEQPTLAAVIGDGIEETLDIDVETDVTVGDVDELEIVLADDDGEIERGIVARDATAIETFLEDALGHEIGLNTGPQGIAVEVETGEGVETVGVENVSEATRTEVEEAADEVAVAAPYSYDLDDVGGIGPVYAERLRSAGIESVSELAVADSTHVATAAETTEELAESWIDRAQKLIGVEGSNKRDQ</sequence>
<comment type="caution">
    <text evidence="8">The sequence shown here is derived from an EMBL/GenBank/DDBJ whole genome shotgun (WGS) entry which is preliminary data.</text>
</comment>
<keyword evidence="5" id="KW-0012">Acyltransferase</keyword>
<dbReference type="GO" id="GO:0016746">
    <property type="term" value="F:acyltransferase activity"/>
    <property type="evidence" value="ECO:0007669"/>
    <property type="project" value="UniProtKB-KW"/>
</dbReference>
<dbReference type="Pfam" id="PF00561">
    <property type="entry name" value="Abhydrolase_1"/>
    <property type="match status" value="1"/>
</dbReference>
<dbReference type="InterPro" id="IPR010125">
    <property type="entry name" value="PHA_synth_III_C"/>
</dbReference>
<organism evidence="8 9">
    <name type="scientific">Haloarchaeobius amylolyticus</name>
    <dbReference type="NCBI Taxonomy" id="1198296"/>
    <lineage>
        <taxon>Archaea</taxon>
        <taxon>Methanobacteriati</taxon>
        <taxon>Methanobacteriota</taxon>
        <taxon>Stenosarchaea group</taxon>
        <taxon>Halobacteria</taxon>
        <taxon>Halobacteriales</taxon>
        <taxon>Halorubellaceae</taxon>
        <taxon>Haloarchaeobius</taxon>
    </lineage>
</organism>
<dbReference type="Gene3D" id="3.40.50.1820">
    <property type="entry name" value="alpha/beta hydrolase"/>
    <property type="match status" value="1"/>
</dbReference>
<dbReference type="InterPro" id="IPR029058">
    <property type="entry name" value="AB_hydrolase_fold"/>
</dbReference>
<dbReference type="PANTHER" id="PTHR36837:SF2">
    <property type="entry name" value="POLY(3-HYDROXYALKANOATE) POLYMERASE SUBUNIT PHAC"/>
    <property type="match status" value="1"/>
</dbReference>
<accession>A0ABD6BL67</accession>
<comment type="pathway">
    <text evidence="1">Biopolymer metabolism; poly-(R)-3-hydroxybutanoate biosynthesis.</text>
</comment>
<dbReference type="InterPro" id="IPR051321">
    <property type="entry name" value="PHA/PHB_synthase"/>
</dbReference>
<keyword evidence="9" id="KW-1185">Reference proteome</keyword>
<evidence type="ECO:0000256" key="1">
    <source>
        <dbReference type="ARBA" id="ARBA00004683"/>
    </source>
</evidence>
<dbReference type="GO" id="GO:0042619">
    <property type="term" value="P:poly-hydroxybutyrate biosynthetic process"/>
    <property type="evidence" value="ECO:0007669"/>
    <property type="project" value="UniProtKB-KW"/>
</dbReference>
<evidence type="ECO:0000256" key="4">
    <source>
        <dbReference type="ARBA" id="ARBA00022752"/>
    </source>
</evidence>
<dbReference type="InterPro" id="IPR010995">
    <property type="entry name" value="DNA_repair_Rad51/TF_NusA_a-hlx"/>
</dbReference>
<dbReference type="Proteomes" id="UP001597076">
    <property type="component" value="Unassembled WGS sequence"/>
</dbReference>
<evidence type="ECO:0000313" key="8">
    <source>
        <dbReference type="EMBL" id="MFD1565863.1"/>
    </source>
</evidence>
<dbReference type="EMBL" id="JBHUDI010000013">
    <property type="protein sequence ID" value="MFD1565863.1"/>
    <property type="molecule type" value="Genomic_DNA"/>
</dbReference>
<dbReference type="NCBIfam" id="TIGR01836">
    <property type="entry name" value="PHA_synth_III_C"/>
    <property type="match status" value="1"/>
</dbReference>
<evidence type="ECO:0000256" key="2">
    <source>
        <dbReference type="ARBA" id="ARBA00019065"/>
    </source>
</evidence>
<dbReference type="InterPro" id="IPR000073">
    <property type="entry name" value="AB_hydrolase_1"/>
</dbReference>
<dbReference type="Gene3D" id="1.10.150.20">
    <property type="entry name" value="5' to 3' exonuclease, C-terminal subdomain"/>
    <property type="match status" value="1"/>
</dbReference>
<dbReference type="PANTHER" id="PTHR36837">
    <property type="entry name" value="POLY(3-HYDROXYALKANOATE) POLYMERASE SUBUNIT PHAC"/>
    <property type="match status" value="1"/>
</dbReference>
<dbReference type="SUPFAM" id="SSF47794">
    <property type="entry name" value="Rad51 N-terminal domain-like"/>
    <property type="match status" value="1"/>
</dbReference>
<gene>
    <name evidence="8" type="primary">phaC</name>
    <name evidence="8" type="ORF">ACFR99_20285</name>
</gene>
<dbReference type="RefSeq" id="WP_390291588.1">
    <property type="nucleotide sequence ID" value="NZ_JBHUDI010000013.1"/>
</dbReference>
<dbReference type="Pfam" id="PF14520">
    <property type="entry name" value="HHH_5"/>
    <property type="match status" value="1"/>
</dbReference>
<evidence type="ECO:0000256" key="5">
    <source>
        <dbReference type="ARBA" id="ARBA00023315"/>
    </source>
</evidence>
<protein>
    <recommendedName>
        <fullName evidence="2">Poly(3-hydroxyalkanoate) polymerase subunit PhaC</fullName>
    </recommendedName>
    <alternativeName>
        <fullName evidence="6">PHB synthase subunit PhaC</fullName>
    </alternativeName>
</protein>
<evidence type="ECO:0000256" key="3">
    <source>
        <dbReference type="ARBA" id="ARBA00022679"/>
    </source>
</evidence>
<evidence type="ECO:0000313" key="9">
    <source>
        <dbReference type="Proteomes" id="UP001597076"/>
    </source>
</evidence>
<reference evidence="8 9" key="1">
    <citation type="journal article" date="2019" name="Int. J. Syst. Evol. Microbiol.">
        <title>The Global Catalogue of Microorganisms (GCM) 10K type strain sequencing project: providing services to taxonomists for standard genome sequencing and annotation.</title>
        <authorList>
            <consortium name="The Broad Institute Genomics Platform"/>
            <consortium name="The Broad Institute Genome Sequencing Center for Infectious Disease"/>
            <person name="Wu L."/>
            <person name="Ma J."/>
        </authorList>
    </citation>
    <scope>NUCLEOTIDE SEQUENCE [LARGE SCALE GENOMIC DNA]</scope>
    <source>
        <strain evidence="8 9">CGMCC 1.12230</strain>
    </source>
</reference>
<feature type="domain" description="AB hydrolase-1" evidence="7">
    <location>
        <begin position="78"/>
        <end position="342"/>
    </location>
</feature>
<evidence type="ECO:0000259" key="7">
    <source>
        <dbReference type="Pfam" id="PF00561"/>
    </source>
</evidence>
<keyword evidence="4" id="KW-0583">PHB biosynthesis</keyword>
<name>A0ABD6BL67_9EURY</name>
<keyword evidence="3" id="KW-0808">Transferase</keyword>
<dbReference type="SUPFAM" id="SSF53474">
    <property type="entry name" value="alpha/beta-Hydrolases"/>
    <property type="match status" value="1"/>
</dbReference>
<dbReference type="AlphaFoldDB" id="A0ABD6BL67"/>